<reference evidence="1" key="1">
    <citation type="journal article" date="2015" name="Nature">
        <title>Complex archaea that bridge the gap between prokaryotes and eukaryotes.</title>
        <authorList>
            <person name="Spang A."/>
            <person name="Saw J.H."/>
            <person name="Jorgensen S.L."/>
            <person name="Zaremba-Niedzwiedzka K."/>
            <person name="Martijn J."/>
            <person name="Lind A.E."/>
            <person name="van Eijk R."/>
            <person name="Schleper C."/>
            <person name="Guy L."/>
            <person name="Ettema T.J."/>
        </authorList>
    </citation>
    <scope>NUCLEOTIDE SEQUENCE</scope>
</reference>
<protein>
    <submittedName>
        <fullName evidence="1">Uncharacterized protein</fullName>
    </submittedName>
</protein>
<comment type="caution">
    <text evidence="1">The sequence shown here is derived from an EMBL/GenBank/DDBJ whole genome shotgun (WGS) entry which is preliminary data.</text>
</comment>
<name>A0A0F8ZV85_9ZZZZ</name>
<organism evidence="1">
    <name type="scientific">marine sediment metagenome</name>
    <dbReference type="NCBI Taxonomy" id="412755"/>
    <lineage>
        <taxon>unclassified sequences</taxon>
        <taxon>metagenomes</taxon>
        <taxon>ecological metagenomes</taxon>
    </lineage>
</organism>
<accession>A0A0F8ZV85</accession>
<evidence type="ECO:0000313" key="1">
    <source>
        <dbReference type="EMBL" id="KKK97813.1"/>
    </source>
</evidence>
<dbReference type="EMBL" id="LAZR01045881">
    <property type="protein sequence ID" value="KKK97813.1"/>
    <property type="molecule type" value="Genomic_DNA"/>
</dbReference>
<proteinExistence type="predicted"/>
<dbReference type="AlphaFoldDB" id="A0A0F8ZV85"/>
<sequence length="100" mass="11401">MNEILKDIQIVCPRCAVACGEYPSHSTRSNPRDIAICSKCGKDEALFDLKVYESYKAGKISRGEIKKLYENEGKWIKPWLIKRGDTAPRVFFHADFFGSN</sequence>
<gene>
    <name evidence="1" type="ORF">LCGC14_2649000</name>
</gene>